<name>A0ABT4X3H6_9BACI</name>
<feature type="transmembrane region" description="Helical" evidence="1">
    <location>
        <begin position="97"/>
        <end position="118"/>
    </location>
</feature>
<accession>A0ABT4X3H6</accession>
<sequence length="171" mass="19762">MSCWKTINLTKDYGGMRIVLAAISLMIIFFIPEYLAMQLIHPQTVQKGDHALLFTGILVGTIIAHKILHLLPNISRKKIEKKMFWLKMRTWREIPKNLMLVSLLLPFSVITPFFFYAGAMIPELAHYFCIISSIHFGYCLPDFLLAWKLAQAPKNSYVDQEADDFDILIQK</sequence>
<dbReference type="Pfam" id="PF11667">
    <property type="entry name" value="DUF3267"/>
    <property type="match status" value="1"/>
</dbReference>
<feature type="transmembrane region" description="Helical" evidence="1">
    <location>
        <begin position="124"/>
        <end position="147"/>
    </location>
</feature>
<keyword evidence="3" id="KW-1185">Reference proteome</keyword>
<dbReference type="RefSeq" id="WP_271339854.1">
    <property type="nucleotide sequence ID" value="NZ_JAQKAB010000003.1"/>
</dbReference>
<feature type="transmembrane region" description="Helical" evidence="1">
    <location>
        <begin position="51"/>
        <end position="71"/>
    </location>
</feature>
<keyword evidence="1" id="KW-0472">Membrane</keyword>
<organism evidence="2 3">
    <name type="scientific">Bacillus changyiensis</name>
    <dbReference type="NCBI Taxonomy" id="3004103"/>
    <lineage>
        <taxon>Bacteria</taxon>
        <taxon>Bacillati</taxon>
        <taxon>Bacillota</taxon>
        <taxon>Bacilli</taxon>
        <taxon>Bacillales</taxon>
        <taxon>Bacillaceae</taxon>
        <taxon>Bacillus</taxon>
    </lineage>
</organism>
<comment type="caution">
    <text evidence="2">The sequence shown here is derived from an EMBL/GenBank/DDBJ whole genome shotgun (WGS) entry which is preliminary data.</text>
</comment>
<keyword evidence="1" id="KW-1133">Transmembrane helix</keyword>
<dbReference type="InterPro" id="IPR021683">
    <property type="entry name" value="DUF3267"/>
</dbReference>
<evidence type="ECO:0000256" key="1">
    <source>
        <dbReference type="SAM" id="Phobius"/>
    </source>
</evidence>
<evidence type="ECO:0000313" key="3">
    <source>
        <dbReference type="Proteomes" id="UP001211894"/>
    </source>
</evidence>
<proteinExistence type="predicted"/>
<evidence type="ECO:0000313" key="2">
    <source>
        <dbReference type="EMBL" id="MDA7025986.1"/>
    </source>
</evidence>
<protein>
    <submittedName>
        <fullName evidence="2">DUF3267 domain-containing protein</fullName>
    </submittedName>
</protein>
<gene>
    <name evidence="2" type="ORF">PJ311_05080</name>
</gene>
<dbReference type="EMBL" id="JAQKAB010000003">
    <property type="protein sequence ID" value="MDA7025986.1"/>
    <property type="molecule type" value="Genomic_DNA"/>
</dbReference>
<reference evidence="2 3" key="1">
    <citation type="submission" date="2023-01" db="EMBL/GenBank/DDBJ databases">
        <title>Bacillus changyiensis sp. nov., isolated from a coastal deposit.</title>
        <authorList>
            <person name="Xiao G."/>
            <person name="Lai Q."/>
            <person name="Hu Z."/>
            <person name="Shao Z."/>
        </authorList>
    </citation>
    <scope>NUCLEOTIDE SEQUENCE [LARGE SCALE GENOMIC DNA]</scope>
    <source>
        <strain evidence="2 3">CLL-7-23</strain>
    </source>
</reference>
<dbReference type="Proteomes" id="UP001211894">
    <property type="component" value="Unassembled WGS sequence"/>
</dbReference>
<feature type="transmembrane region" description="Helical" evidence="1">
    <location>
        <begin position="12"/>
        <end position="31"/>
    </location>
</feature>
<keyword evidence="1" id="KW-0812">Transmembrane</keyword>